<feature type="compositionally biased region" description="Low complexity" evidence="2">
    <location>
        <begin position="284"/>
        <end position="296"/>
    </location>
</feature>
<comment type="similarity">
    <text evidence="1">Belongs to the LytR/CpsA/Psr (LCP) family.</text>
</comment>
<gene>
    <name evidence="5" type="ORF">NGB36_22250</name>
</gene>
<feature type="non-terminal residue" evidence="5">
    <location>
        <position position="1"/>
    </location>
</feature>
<evidence type="ECO:0000259" key="3">
    <source>
        <dbReference type="Pfam" id="PF03816"/>
    </source>
</evidence>
<evidence type="ECO:0000313" key="6">
    <source>
        <dbReference type="Proteomes" id="UP001057702"/>
    </source>
</evidence>
<comment type="caution">
    <text evidence="5">The sequence shown here is derived from an EMBL/GenBank/DDBJ whole genome shotgun (WGS) entry which is preliminary data.</text>
</comment>
<protein>
    <submittedName>
        <fullName evidence="5">LCP family protein</fullName>
    </submittedName>
</protein>
<keyword evidence="6" id="KW-1185">Reference proteome</keyword>
<dbReference type="Pfam" id="PF13399">
    <property type="entry name" value="LytR_C"/>
    <property type="match status" value="1"/>
</dbReference>
<evidence type="ECO:0000256" key="2">
    <source>
        <dbReference type="SAM" id="MobiDB-lite"/>
    </source>
</evidence>
<feature type="region of interest" description="Disordered" evidence="2">
    <location>
        <begin position="160"/>
        <end position="188"/>
    </location>
</feature>
<dbReference type="Gene3D" id="3.30.70.2390">
    <property type="match status" value="1"/>
</dbReference>
<evidence type="ECO:0000259" key="4">
    <source>
        <dbReference type="Pfam" id="PF13399"/>
    </source>
</evidence>
<dbReference type="PANTHER" id="PTHR33392:SF6">
    <property type="entry name" value="POLYISOPRENYL-TEICHOIC ACID--PEPTIDOGLYCAN TEICHOIC ACID TRANSFERASE TAGU"/>
    <property type="match status" value="1"/>
</dbReference>
<dbReference type="InterPro" id="IPR050922">
    <property type="entry name" value="LytR/CpsA/Psr_CW_biosynth"/>
</dbReference>
<evidence type="ECO:0000256" key="1">
    <source>
        <dbReference type="ARBA" id="ARBA00006068"/>
    </source>
</evidence>
<feature type="region of interest" description="Disordered" evidence="2">
    <location>
        <begin position="278"/>
        <end position="297"/>
    </location>
</feature>
<dbReference type="InterPro" id="IPR004474">
    <property type="entry name" value="LytR_CpsA_psr"/>
</dbReference>
<accession>A0ABT1PZZ8</accession>
<dbReference type="Gene3D" id="3.40.630.190">
    <property type="entry name" value="LCP protein"/>
    <property type="match status" value="1"/>
</dbReference>
<name>A0ABT1PZZ8_9ACTN</name>
<sequence length="348" mass="35397">VVNMSDAIGGVPVCVSNNVYDTYSHLKLSKGTHTLKGVSALEFLRSRHGFGDGSDLGRTVAQHMYLASMVRTLKSAGTLTDPSALYGLADAATKALTVDTGLASIPDLLGLADDLNKVPSNRITFTTMQTVPDPNNNQRVVVSPAAQNLFDAVINDQSLTTGSGGKSAADTHATSTATSTPSAQPAVPDSQITVQVNNGSGISGRASDVAQYLINSGFGPNSGSANAPVPAPTTSIHYAPGQQAEAQAVARTLQIPTSRLQSDSAVSNVTVVIGSDWTSGTTFPASAGGSSKPAPADTKAAVAGANAQNGDQKQCAQVSTFDTVSINGVPMTPTQAYADSPNIPNSAP</sequence>
<proteinExistence type="inferred from homology"/>
<feature type="domain" description="LytR/CpsA/Psr regulator C-terminal" evidence="4">
    <location>
        <begin position="191"/>
        <end position="277"/>
    </location>
</feature>
<feature type="domain" description="Cell envelope-related transcriptional attenuator" evidence="3">
    <location>
        <begin position="2"/>
        <end position="74"/>
    </location>
</feature>
<dbReference type="Proteomes" id="UP001057702">
    <property type="component" value="Unassembled WGS sequence"/>
</dbReference>
<dbReference type="RefSeq" id="WP_255922168.1">
    <property type="nucleotide sequence ID" value="NZ_JANFNG010000019.1"/>
</dbReference>
<feature type="region of interest" description="Disordered" evidence="2">
    <location>
        <begin position="328"/>
        <end position="348"/>
    </location>
</feature>
<organism evidence="5 6">
    <name type="scientific">Streptomyces humicola</name>
    <dbReference type="NCBI Taxonomy" id="2953240"/>
    <lineage>
        <taxon>Bacteria</taxon>
        <taxon>Bacillati</taxon>
        <taxon>Actinomycetota</taxon>
        <taxon>Actinomycetes</taxon>
        <taxon>Kitasatosporales</taxon>
        <taxon>Streptomycetaceae</taxon>
        <taxon>Streptomyces</taxon>
    </lineage>
</organism>
<evidence type="ECO:0000313" key="5">
    <source>
        <dbReference type="EMBL" id="MCQ4083249.1"/>
    </source>
</evidence>
<reference evidence="5" key="1">
    <citation type="submission" date="2022-06" db="EMBL/GenBank/DDBJ databases">
        <title>Draft genome sequence of Streptomyces sp. RB6PN25 isolated from peat swamp forest in Thailand.</title>
        <authorList>
            <person name="Duangmal K."/>
            <person name="Klaysubun C."/>
        </authorList>
    </citation>
    <scope>NUCLEOTIDE SEQUENCE</scope>
    <source>
        <strain evidence="5">RB6PN25</strain>
    </source>
</reference>
<dbReference type="PANTHER" id="PTHR33392">
    <property type="entry name" value="POLYISOPRENYL-TEICHOIC ACID--PEPTIDOGLYCAN TEICHOIC ACID TRANSFERASE TAGU"/>
    <property type="match status" value="1"/>
</dbReference>
<dbReference type="EMBL" id="JANFNG010000019">
    <property type="protein sequence ID" value="MCQ4083249.1"/>
    <property type="molecule type" value="Genomic_DNA"/>
</dbReference>
<feature type="compositionally biased region" description="Low complexity" evidence="2">
    <location>
        <begin position="167"/>
        <end position="183"/>
    </location>
</feature>
<dbReference type="Pfam" id="PF03816">
    <property type="entry name" value="LytR_cpsA_psr"/>
    <property type="match status" value="1"/>
</dbReference>
<dbReference type="InterPro" id="IPR027381">
    <property type="entry name" value="LytR/CpsA/Psr_C"/>
</dbReference>